<reference evidence="2" key="1">
    <citation type="submission" date="2022-01" db="EMBL/GenBank/DDBJ databases">
        <authorList>
            <person name="King R."/>
        </authorList>
    </citation>
    <scope>NUCLEOTIDE SEQUENCE</scope>
</reference>
<evidence type="ECO:0000256" key="1">
    <source>
        <dbReference type="SAM" id="MobiDB-lite"/>
    </source>
</evidence>
<proteinExistence type="predicted"/>
<name>A0A9N9TWL3_PHYSR</name>
<dbReference type="EMBL" id="OU900098">
    <property type="protein sequence ID" value="CAG9861913.1"/>
    <property type="molecule type" value="Genomic_DNA"/>
</dbReference>
<dbReference type="AlphaFoldDB" id="A0A9N9TWL3"/>
<gene>
    <name evidence="2" type="ORF">PHYEVI_LOCUS8238</name>
</gene>
<feature type="compositionally biased region" description="Basic and acidic residues" evidence="1">
    <location>
        <begin position="44"/>
        <end position="57"/>
    </location>
</feature>
<protein>
    <submittedName>
        <fullName evidence="2">Uncharacterized protein</fullName>
    </submittedName>
</protein>
<keyword evidence="3" id="KW-1185">Reference proteome</keyword>
<feature type="region of interest" description="Disordered" evidence="1">
    <location>
        <begin position="28"/>
        <end position="86"/>
    </location>
</feature>
<evidence type="ECO:0000313" key="3">
    <source>
        <dbReference type="Proteomes" id="UP001153712"/>
    </source>
</evidence>
<dbReference type="Proteomes" id="UP001153712">
    <property type="component" value="Chromosome 5"/>
</dbReference>
<evidence type="ECO:0000313" key="2">
    <source>
        <dbReference type="EMBL" id="CAG9861913.1"/>
    </source>
</evidence>
<organism evidence="2 3">
    <name type="scientific">Phyllotreta striolata</name>
    <name type="common">Striped flea beetle</name>
    <name type="synonym">Crioceris striolata</name>
    <dbReference type="NCBI Taxonomy" id="444603"/>
    <lineage>
        <taxon>Eukaryota</taxon>
        <taxon>Metazoa</taxon>
        <taxon>Ecdysozoa</taxon>
        <taxon>Arthropoda</taxon>
        <taxon>Hexapoda</taxon>
        <taxon>Insecta</taxon>
        <taxon>Pterygota</taxon>
        <taxon>Neoptera</taxon>
        <taxon>Endopterygota</taxon>
        <taxon>Coleoptera</taxon>
        <taxon>Polyphaga</taxon>
        <taxon>Cucujiformia</taxon>
        <taxon>Chrysomeloidea</taxon>
        <taxon>Chrysomelidae</taxon>
        <taxon>Galerucinae</taxon>
        <taxon>Alticini</taxon>
        <taxon>Phyllotreta</taxon>
    </lineage>
</organism>
<accession>A0A9N9TWL3</accession>
<sequence length="115" mass="12690">MGVVSEMTQETQETLTGGTFTKHVQATSNLVRDEMENIEPTFGRSDEEEKDEGEKPKKIYPVPSRSTSLRASGKHVFTPPGAPRSSKMAYLVADVEAISLDQESLEEPFHNAPSH</sequence>